<organism evidence="2 3">
    <name type="scientific">Gemmobacter denitrificans</name>
    <dbReference type="NCBI Taxonomy" id="3123040"/>
    <lineage>
        <taxon>Bacteria</taxon>
        <taxon>Pseudomonadati</taxon>
        <taxon>Pseudomonadota</taxon>
        <taxon>Alphaproteobacteria</taxon>
        <taxon>Rhodobacterales</taxon>
        <taxon>Paracoccaceae</taxon>
        <taxon>Gemmobacter</taxon>
    </lineage>
</organism>
<evidence type="ECO:0000313" key="2">
    <source>
        <dbReference type="EMBL" id="MEH7827590.1"/>
    </source>
</evidence>
<dbReference type="RefSeq" id="WP_335420723.1">
    <property type="nucleotide sequence ID" value="NZ_JBALHR010000002.1"/>
</dbReference>
<feature type="signal peptide" evidence="1">
    <location>
        <begin position="1"/>
        <end position="24"/>
    </location>
</feature>
<sequence>MSISILKKNISHFCICIASSAILAACAPETAYSYFLINAENSIEIRMRVSKGIIGSVEEIGASCGVYSKERFHTKCNFEGKNRLASIDIFAPPVGDLKVFIREVRGVFLPVSPDKPFEESVSDFYLELEKVVLSNIPTGSSFTAKRNFVGGSLPDQELPIHN</sequence>
<keyword evidence="1" id="KW-0732">Signal</keyword>
<evidence type="ECO:0008006" key="4">
    <source>
        <dbReference type="Google" id="ProtNLM"/>
    </source>
</evidence>
<name>A0ABU8BTH8_9RHOB</name>
<reference evidence="2" key="1">
    <citation type="submission" date="2024-02" db="EMBL/GenBank/DDBJ databases">
        <title>Genome sequences of strain Gemmobacter sp. JM10B15.</title>
        <authorList>
            <person name="Zhang M."/>
        </authorList>
    </citation>
    <scope>NUCLEOTIDE SEQUENCE</scope>
    <source>
        <strain evidence="2">JM10B15</strain>
    </source>
</reference>
<dbReference type="Proteomes" id="UP001431963">
    <property type="component" value="Unassembled WGS sequence"/>
</dbReference>
<accession>A0ABU8BTH8</accession>
<evidence type="ECO:0000256" key="1">
    <source>
        <dbReference type="SAM" id="SignalP"/>
    </source>
</evidence>
<proteinExistence type="predicted"/>
<keyword evidence="3" id="KW-1185">Reference proteome</keyword>
<protein>
    <recommendedName>
        <fullName evidence="4">Lipoprotein</fullName>
    </recommendedName>
</protein>
<gene>
    <name evidence="2" type="ORF">V6590_05485</name>
</gene>
<evidence type="ECO:0000313" key="3">
    <source>
        <dbReference type="Proteomes" id="UP001431963"/>
    </source>
</evidence>
<comment type="caution">
    <text evidence="2">The sequence shown here is derived from an EMBL/GenBank/DDBJ whole genome shotgun (WGS) entry which is preliminary data.</text>
</comment>
<feature type="chain" id="PRO_5047260223" description="Lipoprotein" evidence="1">
    <location>
        <begin position="25"/>
        <end position="162"/>
    </location>
</feature>
<dbReference type="PROSITE" id="PS51257">
    <property type="entry name" value="PROKAR_LIPOPROTEIN"/>
    <property type="match status" value="1"/>
</dbReference>
<dbReference type="EMBL" id="JBALHR010000002">
    <property type="protein sequence ID" value="MEH7827590.1"/>
    <property type="molecule type" value="Genomic_DNA"/>
</dbReference>